<dbReference type="RefSeq" id="WP_083175150.1">
    <property type="nucleotide sequence ID" value="NZ_AP022619.1"/>
</dbReference>
<comment type="caution">
    <text evidence="4">The sequence shown here is derived from an EMBL/GenBank/DDBJ whole genome shotgun (WGS) entry which is preliminary data.</text>
</comment>
<dbReference type="STRING" id="590652.BST39_24605"/>
<keyword evidence="1" id="KW-0808">Transferase</keyword>
<evidence type="ECO:0000256" key="2">
    <source>
        <dbReference type="SAM" id="MobiDB-lite"/>
    </source>
</evidence>
<reference evidence="4 5" key="1">
    <citation type="submission" date="2017-02" db="EMBL/GenBank/DDBJ databases">
        <title>The new phylogeny of genus Mycobacterium.</title>
        <authorList>
            <person name="Tortoli E."/>
            <person name="Trovato A."/>
            <person name="Cirillo D.M."/>
        </authorList>
    </citation>
    <scope>NUCLEOTIDE SEQUENCE [LARGE SCALE GENOMIC DNA]</scope>
    <source>
        <strain evidence="4 5">DSM 45000</strain>
    </source>
</reference>
<dbReference type="SMART" id="SM00917">
    <property type="entry name" value="LeuA_dimer"/>
    <property type="match status" value="1"/>
</dbReference>
<dbReference type="GO" id="GO:0009098">
    <property type="term" value="P:L-leucine biosynthetic process"/>
    <property type="evidence" value="ECO:0007669"/>
    <property type="project" value="InterPro"/>
</dbReference>
<feature type="domain" description="2-isopropylmalate synthase LeuA allosteric (dimerisation)" evidence="3">
    <location>
        <begin position="72"/>
        <end position="174"/>
    </location>
</feature>
<feature type="region of interest" description="Disordered" evidence="2">
    <location>
        <begin position="1"/>
        <end position="22"/>
    </location>
</feature>
<protein>
    <submittedName>
        <fullName evidence="4">Homocitrate synthase</fullName>
    </submittedName>
</protein>
<evidence type="ECO:0000256" key="1">
    <source>
        <dbReference type="ARBA" id="ARBA00022679"/>
    </source>
</evidence>
<dbReference type="EMBL" id="MVIE01000047">
    <property type="protein sequence ID" value="ORB34196.1"/>
    <property type="molecule type" value="Genomic_DNA"/>
</dbReference>
<name>A0A1X0I404_9MYCO</name>
<gene>
    <name evidence="4" type="ORF">BST39_24605</name>
</gene>
<dbReference type="Proteomes" id="UP000192513">
    <property type="component" value="Unassembled WGS sequence"/>
</dbReference>
<sequence>MILPKTLPETFPERLDPSDNPDSECPATVWFAQKFGAPLPRGLREQAGAMSRARFVATYGPAAGPIRLGNWECTDDDRRLGPQARNFRAMIAVGERISTSTAAAGGPIAALSAMLHDRGIPLEILKFHQLRSGGETATFVRGGNGAREEWAMGWSDDPTQSALRAVIACANRLLA</sequence>
<evidence type="ECO:0000259" key="3">
    <source>
        <dbReference type="SMART" id="SM00917"/>
    </source>
</evidence>
<evidence type="ECO:0000313" key="5">
    <source>
        <dbReference type="Proteomes" id="UP000192513"/>
    </source>
</evidence>
<dbReference type="GO" id="GO:0003852">
    <property type="term" value="F:2-isopropylmalate synthase activity"/>
    <property type="evidence" value="ECO:0007669"/>
    <property type="project" value="InterPro"/>
</dbReference>
<organism evidence="4 5">
    <name type="scientific">Mycobacterium paraseoulense</name>
    <dbReference type="NCBI Taxonomy" id="590652"/>
    <lineage>
        <taxon>Bacteria</taxon>
        <taxon>Bacillati</taxon>
        <taxon>Actinomycetota</taxon>
        <taxon>Actinomycetes</taxon>
        <taxon>Mycobacteriales</taxon>
        <taxon>Mycobacteriaceae</taxon>
        <taxon>Mycobacterium</taxon>
    </lineage>
</organism>
<dbReference type="InterPro" id="IPR013709">
    <property type="entry name" value="2-isopropylmalate_synth_dimer"/>
</dbReference>
<accession>A0A1X0I404</accession>
<dbReference type="SUPFAM" id="SSF110921">
    <property type="entry name" value="2-isopropylmalate synthase LeuA, allosteric (dimerisation) domain"/>
    <property type="match status" value="1"/>
</dbReference>
<keyword evidence="5" id="KW-1185">Reference proteome</keyword>
<proteinExistence type="predicted"/>
<dbReference type="InterPro" id="IPR036230">
    <property type="entry name" value="LeuA_allosteric_dom_sf"/>
</dbReference>
<dbReference type="AlphaFoldDB" id="A0A1X0I404"/>
<evidence type="ECO:0000313" key="4">
    <source>
        <dbReference type="EMBL" id="ORB34196.1"/>
    </source>
</evidence>
<dbReference type="Gene3D" id="3.30.160.270">
    <property type="match status" value="1"/>
</dbReference>